<dbReference type="EMBL" id="JBHFFA010000008">
    <property type="protein sequence ID" value="KAL2608681.1"/>
    <property type="molecule type" value="Genomic_DNA"/>
</dbReference>
<evidence type="ECO:0000256" key="3">
    <source>
        <dbReference type="ARBA" id="ARBA00012662"/>
    </source>
</evidence>
<protein>
    <recommendedName>
        <fullName evidence="3">alpha-L-fucosidase</fullName>
        <ecNumber evidence="3">3.2.1.51</ecNumber>
    </recommendedName>
</protein>
<dbReference type="PIRSF" id="PIRSF001092">
    <property type="entry name" value="Alpha-L-fucosidase"/>
    <property type="match status" value="1"/>
</dbReference>
<dbReference type="InterPro" id="IPR017853">
    <property type="entry name" value="GH"/>
</dbReference>
<evidence type="ECO:0000256" key="6">
    <source>
        <dbReference type="ARBA" id="ARBA00023295"/>
    </source>
</evidence>
<dbReference type="Pfam" id="PF01120">
    <property type="entry name" value="Alpha_L_fucos"/>
    <property type="match status" value="1"/>
</dbReference>
<evidence type="ECO:0000256" key="1">
    <source>
        <dbReference type="ARBA" id="ARBA00004071"/>
    </source>
</evidence>
<proteinExistence type="inferred from homology"/>
<evidence type="ECO:0000259" key="8">
    <source>
        <dbReference type="Pfam" id="PF01120"/>
    </source>
</evidence>
<dbReference type="InterPro" id="IPR013780">
    <property type="entry name" value="Glyco_hydro_b"/>
</dbReference>
<keyword evidence="6 7" id="KW-0326">Glycosidase</keyword>
<keyword evidence="5 7" id="KW-0378">Hydrolase</keyword>
<dbReference type="PANTHER" id="PTHR10030">
    <property type="entry name" value="ALPHA-L-FUCOSIDASE"/>
    <property type="match status" value="1"/>
</dbReference>
<dbReference type="SMART" id="SM00812">
    <property type="entry name" value="Alpha_L_fucos"/>
    <property type="match status" value="1"/>
</dbReference>
<evidence type="ECO:0000259" key="9">
    <source>
        <dbReference type="Pfam" id="PF16757"/>
    </source>
</evidence>
<comment type="function">
    <text evidence="1">Alpha-L-fucosidase is responsible for hydrolyzing the alpha-1,6-linked fucose joined to the reducing-end N-acetylglucosamine of the carbohydrate moieties of glycoproteins.</text>
</comment>
<comment type="caution">
    <text evidence="10">The sequence shown here is derived from an EMBL/GenBank/DDBJ whole genome shotgun (WGS) entry which is preliminary data.</text>
</comment>
<evidence type="ECO:0000313" key="11">
    <source>
        <dbReference type="Proteomes" id="UP001605036"/>
    </source>
</evidence>
<feature type="domain" description="Glycoside hydrolase family 29 N-terminal" evidence="8">
    <location>
        <begin position="14"/>
        <end position="362"/>
    </location>
</feature>
<sequence>MDAEKREGEKGCSNEISGPFQPTWESLANYEVPQWYQDAKFGIFIHWGVYSVPAFGSEWYPRNMYIKNSKEYKHHIDTYGQHTEFGYKEFIPQLTAANFDPKSWAELFHESGARYVVPVAEHHDGFAMYNTSYSEWSAPKMGPKRDVIGDLANAIREKGMVCGVSFHRAEHWWFYHGGKSFPSDVQDPMYEDFYGPAELDSKQPDEKFLEDWLSRCCELVDKYRPQVFYFDWWIEQPAFKPYLKEFAAYYYNSAAEWGQGVTLNYKLEAFPEGCAVLDMERAHLDNIRTLFWQTDTSVSRNSWGYIKGQDYKKSKDLICDLLDVVSKNGTLLLNIGPMPDGTIPQEEQDLLRQMGEWLKINGSAIYGTRPWKMYGEGPSSAGGGSDKPHAPFTSGDIRFTVGDEALFATALSWPKDGKLTIAALGSNLSVSIADVTVLGHDVKVEWKRDDSGLHVTSVPHPPIDPTEAMTCTLKIVATRHSDWT</sequence>
<evidence type="ECO:0000256" key="5">
    <source>
        <dbReference type="ARBA" id="ARBA00022801"/>
    </source>
</evidence>
<reference evidence="10 11" key="1">
    <citation type="submission" date="2024-09" db="EMBL/GenBank/DDBJ databases">
        <title>Chromosome-scale assembly of Riccia fluitans.</title>
        <authorList>
            <person name="Paukszto L."/>
            <person name="Sawicki J."/>
            <person name="Karawczyk K."/>
            <person name="Piernik-Szablinska J."/>
            <person name="Szczecinska M."/>
            <person name="Mazdziarz M."/>
        </authorList>
    </citation>
    <scope>NUCLEOTIDE SEQUENCE [LARGE SCALE GENOMIC DNA]</scope>
    <source>
        <strain evidence="10">Rf_01</strain>
        <tissue evidence="10">Aerial parts of the thallus</tissue>
    </source>
</reference>
<accession>A0ABD1XLA5</accession>
<dbReference type="Gene3D" id="2.60.40.1180">
    <property type="entry name" value="Golgi alpha-mannosidase II"/>
    <property type="match status" value="1"/>
</dbReference>
<gene>
    <name evidence="10" type="ORF">R1flu_027254</name>
</gene>
<dbReference type="FunFam" id="3.20.20.80:FF:000158">
    <property type="entry name" value="Exported alpha-L-fucosidase"/>
    <property type="match status" value="1"/>
</dbReference>
<dbReference type="EC" id="3.2.1.51" evidence="3"/>
<keyword evidence="4" id="KW-0732">Signal</keyword>
<dbReference type="SUPFAM" id="SSF51445">
    <property type="entry name" value="(Trans)glycosidases"/>
    <property type="match status" value="1"/>
</dbReference>
<keyword evidence="11" id="KW-1185">Reference proteome</keyword>
<evidence type="ECO:0000256" key="7">
    <source>
        <dbReference type="PIRNR" id="PIRNR001092"/>
    </source>
</evidence>
<dbReference type="Gene3D" id="3.20.20.80">
    <property type="entry name" value="Glycosidases"/>
    <property type="match status" value="1"/>
</dbReference>
<feature type="domain" description="Alpha-L-fucosidase C-terminal" evidence="9">
    <location>
        <begin position="393"/>
        <end position="475"/>
    </location>
</feature>
<dbReference type="AlphaFoldDB" id="A0ABD1XLA5"/>
<dbReference type="Proteomes" id="UP001605036">
    <property type="component" value="Unassembled WGS sequence"/>
</dbReference>
<dbReference type="InterPro" id="IPR016286">
    <property type="entry name" value="FUC_metazoa-typ"/>
</dbReference>
<evidence type="ECO:0000256" key="2">
    <source>
        <dbReference type="ARBA" id="ARBA00007951"/>
    </source>
</evidence>
<dbReference type="Pfam" id="PF16757">
    <property type="entry name" value="Fucosidase_C"/>
    <property type="match status" value="1"/>
</dbReference>
<comment type="similarity">
    <text evidence="2 7">Belongs to the glycosyl hydrolase 29 family.</text>
</comment>
<dbReference type="InterPro" id="IPR031919">
    <property type="entry name" value="Fucosidase_C"/>
</dbReference>
<dbReference type="InterPro" id="IPR000933">
    <property type="entry name" value="Glyco_hydro_29"/>
</dbReference>
<evidence type="ECO:0000313" key="10">
    <source>
        <dbReference type="EMBL" id="KAL2608681.1"/>
    </source>
</evidence>
<dbReference type="PANTHER" id="PTHR10030:SF37">
    <property type="entry name" value="ALPHA-L-FUCOSIDASE-RELATED"/>
    <property type="match status" value="1"/>
</dbReference>
<dbReference type="PRINTS" id="PR00741">
    <property type="entry name" value="GLHYDRLASE29"/>
</dbReference>
<evidence type="ECO:0000256" key="4">
    <source>
        <dbReference type="ARBA" id="ARBA00022729"/>
    </source>
</evidence>
<dbReference type="GO" id="GO:0004560">
    <property type="term" value="F:alpha-L-fucosidase activity"/>
    <property type="evidence" value="ECO:0007669"/>
    <property type="project" value="UniProtKB-EC"/>
</dbReference>
<organism evidence="10 11">
    <name type="scientific">Riccia fluitans</name>
    <dbReference type="NCBI Taxonomy" id="41844"/>
    <lineage>
        <taxon>Eukaryota</taxon>
        <taxon>Viridiplantae</taxon>
        <taxon>Streptophyta</taxon>
        <taxon>Embryophyta</taxon>
        <taxon>Marchantiophyta</taxon>
        <taxon>Marchantiopsida</taxon>
        <taxon>Marchantiidae</taxon>
        <taxon>Marchantiales</taxon>
        <taxon>Ricciaceae</taxon>
        <taxon>Riccia</taxon>
    </lineage>
</organism>
<name>A0ABD1XLA5_9MARC</name>
<dbReference type="InterPro" id="IPR057739">
    <property type="entry name" value="Glyco_hydro_29_N"/>
</dbReference>